<feature type="compositionally biased region" description="Gly residues" evidence="6">
    <location>
        <begin position="72"/>
        <end position="83"/>
    </location>
</feature>
<protein>
    <recommendedName>
        <fullName evidence="9">Polysaccharide biosynthesis protein C-terminal domain-containing protein</fullName>
    </recommendedName>
</protein>
<feature type="transmembrane region" description="Helical" evidence="7">
    <location>
        <begin position="217"/>
        <end position="235"/>
    </location>
</feature>
<evidence type="ECO:0000256" key="6">
    <source>
        <dbReference type="SAM" id="MobiDB-lite"/>
    </source>
</evidence>
<evidence type="ECO:0008006" key="9">
    <source>
        <dbReference type="Google" id="ProtNLM"/>
    </source>
</evidence>
<feature type="transmembrane region" description="Helical" evidence="7">
    <location>
        <begin position="579"/>
        <end position="597"/>
    </location>
</feature>
<feature type="compositionally biased region" description="Polar residues" evidence="6">
    <location>
        <begin position="106"/>
        <end position="123"/>
    </location>
</feature>
<dbReference type="AlphaFoldDB" id="A0A7S4MZF0"/>
<sequence length="614" mass="65031">MAAAPFFADRRRRAALLSLAAAASGPGRVGVASCFAVGGAPNLAGERNSRLSRIGGREGTDVRRRRPMTAGGATGLEGIGGSSIAGPSSHASSRLSSRVTNALVRSRTTPSSNARPLHVSSSTLRASSAAGDDDAASDLSARGGGGSADERETLERVPMWPCFDELDRNLIKISVPCIANFAINPLIGAVDLFWINRMGNALAVAGQAAANQVFNSAFWIFSFLPSVTATLVSKVNAEGDEEGLQDAVCQALVVGFVVAMMGFGMIFLNPEKVLSAVLPDGSKAMEFAKPYLLIRSFSFLPNLTSLIGYSAFRGVLDTVTPMKISAFANIFNALLDPVLIFPFKMGVTGAALATLAAEIISAVTFMRILLKRNMIRWSKLFRIPDWSKLKPLLKGGLALQLRNFALNLTFLAVTRVTQSIDDTGVAAAAHALAIQTFQVGGIVLLALSTVAQTVVPNEMIEKIDPATGKKTGGVLATKAVVNRLMSWGFILGGILGGVQLAILPFLLKSSPLEEVRQVALIPSYLASVYQLINGLVFIGEGVMVGCGNFLQLSLSTLVATGATLQALKTFPKTYGITGVWMSFGVFNVLRLAGVWLHQTRNGPFAQRNLDKKTR</sequence>
<dbReference type="InterPro" id="IPR002528">
    <property type="entry name" value="MATE_fam"/>
</dbReference>
<keyword evidence="3 7" id="KW-0812">Transmembrane</keyword>
<feature type="compositionally biased region" description="Low complexity" evidence="6">
    <location>
        <begin position="84"/>
        <end position="97"/>
    </location>
</feature>
<evidence type="ECO:0000256" key="1">
    <source>
        <dbReference type="ARBA" id="ARBA00004141"/>
    </source>
</evidence>
<proteinExistence type="inferred from homology"/>
<keyword evidence="5 7" id="KW-0472">Membrane</keyword>
<evidence type="ECO:0000256" key="5">
    <source>
        <dbReference type="ARBA" id="ARBA00023136"/>
    </source>
</evidence>
<feature type="transmembrane region" description="Helical" evidence="7">
    <location>
        <begin position="292"/>
        <end position="312"/>
    </location>
</feature>
<evidence type="ECO:0000313" key="8">
    <source>
        <dbReference type="EMBL" id="CAE2255457.1"/>
    </source>
</evidence>
<dbReference type="GO" id="GO:0042910">
    <property type="term" value="F:xenobiotic transmembrane transporter activity"/>
    <property type="evidence" value="ECO:0007669"/>
    <property type="project" value="InterPro"/>
</dbReference>
<comment type="similarity">
    <text evidence="2">Belongs to the multi antimicrobial extrusion (MATE) (TC 2.A.66.1) family.</text>
</comment>
<feature type="transmembrane region" description="Helical" evidence="7">
    <location>
        <begin position="519"/>
        <end position="537"/>
    </location>
</feature>
<dbReference type="EMBL" id="HBKQ01034628">
    <property type="protein sequence ID" value="CAE2255457.1"/>
    <property type="molecule type" value="Transcribed_RNA"/>
</dbReference>
<dbReference type="PANTHER" id="PTHR42893:SF46">
    <property type="entry name" value="PROTEIN DETOXIFICATION 44, CHLOROPLASTIC"/>
    <property type="match status" value="1"/>
</dbReference>
<dbReference type="PANTHER" id="PTHR42893">
    <property type="entry name" value="PROTEIN DETOXIFICATION 44, CHLOROPLASTIC-RELATED"/>
    <property type="match status" value="1"/>
</dbReference>
<feature type="transmembrane region" description="Helical" evidence="7">
    <location>
        <begin position="549"/>
        <end position="567"/>
    </location>
</feature>
<evidence type="ECO:0000256" key="7">
    <source>
        <dbReference type="SAM" id="Phobius"/>
    </source>
</evidence>
<gene>
    <name evidence="8" type="ORF">OAUR00152_LOCUS23718</name>
</gene>
<evidence type="ECO:0000256" key="2">
    <source>
        <dbReference type="ARBA" id="ARBA00010199"/>
    </source>
</evidence>
<dbReference type="GO" id="GO:0015297">
    <property type="term" value="F:antiporter activity"/>
    <property type="evidence" value="ECO:0007669"/>
    <property type="project" value="InterPro"/>
</dbReference>
<feature type="transmembrane region" description="Helical" evidence="7">
    <location>
        <begin position="247"/>
        <end position="268"/>
    </location>
</feature>
<feature type="transmembrane region" description="Helical" evidence="7">
    <location>
        <begin position="349"/>
        <end position="370"/>
    </location>
</feature>
<keyword evidence="4 7" id="KW-1133">Transmembrane helix</keyword>
<dbReference type="GO" id="GO:0016020">
    <property type="term" value="C:membrane"/>
    <property type="evidence" value="ECO:0007669"/>
    <property type="project" value="UniProtKB-SubCell"/>
</dbReference>
<evidence type="ECO:0000256" key="3">
    <source>
        <dbReference type="ARBA" id="ARBA00022692"/>
    </source>
</evidence>
<evidence type="ECO:0000256" key="4">
    <source>
        <dbReference type="ARBA" id="ARBA00022989"/>
    </source>
</evidence>
<name>A0A7S4MZF0_9STRA</name>
<dbReference type="InterPro" id="IPR044644">
    <property type="entry name" value="DinF-like"/>
</dbReference>
<organism evidence="8">
    <name type="scientific">Odontella aurita</name>
    <dbReference type="NCBI Taxonomy" id="265563"/>
    <lineage>
        <taxon>Eukaryota</taxon>
        <taxon>Sar</taxon>
        <taxon>Stramenopiles</taxon>
        <taxon>Ochrophyta</taxon>
        <taxon>Bacillariophyta</taxon>
        <taxon>Mediophyceae</taxon>
        <taxon>Biddulphiophycidae</taxon>
        <taxon>Eupodiscales</taxon>
        <taxon>Odontellaceae</taxon>
        <taxon>Odontella</taxon>
    </lineage>
</organism>
<dbReference type="NCBIfam" id="TIGR00797">
    <property type="entry name" value="matE"/>
    <property type="match status" value="1"/>
</dbReference>
<accession>A0A7S4MZF0</accession>
<feature type="transmembrane region" description="Helical" evidence="7">
    <location>
        <begin position="487"/>
        <end position="507"/>
    </location>
</feature>
<dbReference type="Pfam" id="PF01554">
    <property type="entry name" value="MatE"/>
    <property type="match status" value="1"/>
</dbReference>
<reference evidence="8" key="1">
    <citation type="submission" date="2021-01" db="EMBL/GenBank/DDBJ databases">
        <authorList>
            <person name="Corre E."/>
            <person name="Pelletier E."/>
            <person name="Niang G."/>
            <person name="Scheremetjew M."/>
            <person name="Finn R."/>
            <person name="Kale V."/>
            <person name="Holt S."/>
            <person name="Cochrane G."/>
            <person name="Meng A."/>
            <person name="Brown T."/>
            <person name="Cohen L."/>
        </authorList>
    </citation>
    <scope>NUCLEOTIDE SEQUENCE</scope>
    <source>
        <strain evidence="8">Isolate 1302-5</strain>
    </source>
</reference>
<comment type="subcellular location">
    <subcellularLocation>
        <location evidence="1">Membrane</location>
        <topology evidence="1">Multi-pass membrane protein</topology>
    </subcellularLocation>
</comment>
<feature type="region of interest" description="Disordered" evidence="6">
    <location>
        <begin position="46"/>
        <end position="151"/>
    </location>
</feature>